<accession>E6VX43</accession>
<dbReference type="RefSeq" id="WP_013513386.1">
    <property type="nucleotide sequence ID" value="NC_014844.1"/>
</dbReference>
<proteinExistence type="predicted"/>
<name>E6VX43_PSEA9</name>
<dbReference type="OrthoDB" id="9957334at2"/>
<evidence type="ECO:0000313" key="2">
    <source>
        <dbReference type="Proteomes" id="UP000002191"/>
    </source>
</evidence>
<dbReference type="STRING" id="643562.Daes_0425"/>
<sequence length="80" mass="8873">MQELTQTLWACTKCNRLFAGIPMPGGGLPCGHTYEVAATAQEVTRSMRIALEVEVRIAEKDSIDFDLQDFVEGLEELVND</sequence>
<organism evidence="1 2">
    <name type="scientific">Pseudodesulfovibrio aespoeensis (strain ATCC 700646 / DSM 10631 / Aspo-2)</name>
    <name type="common">Desulfovibrio aespoeensis</name>
    <dbReference type="NCBI Taxonomy" id="643562"/>
    <lineage>
        <taxon>Bacteria</taxon>
        <taxon>Pseudomonadati</taxon>
        <taxon>Thermodesulfobacteriota</taxon>
        <taxon>Desulfovibrionia</taxon>
        <taxon>Desulfovibrionales</taxon>
        <taxon>Desulfovibrionaceae</taxon>
    </lineage>
</organism>
<dbReference type="Proteomes" id="UP000002191">
    <property type="component" value="Chromosome"/>
</dbReference>
<gene>
    <name evidence="1" type="ordered locus">Daes_0425</name>
</gene>
<evidence type="ECO:0000313" key="1">
    <source>
        <dbReference type="EMBL" id="ADU61449.1"/>
    </source>
</evidence>
<keyword evidence="2" id="KW-1185">Reference proteome</keyword>
<dbReference type="HOGENOM" id="CLU_2583972_0_0_7"/>
<dbReference type="AlphaFoldDB" id="E6VX43"/>
<protein>
    <submittedName>
        <fullName evidence="1">Uncharacterized protein</fullName>
    </submittedName>
</protein>
<reference evidence="2" key="1">
    <citation type="submission" date="2010-12" db="EMBL/GenBank/DDBJ databases">
        <title>Complete sequence of Desulfovibrio aespoeensis Aspo-2.</title>
        <authorList>
            <consortium name="US DOE Joint Genome Institute"/>
            <person name="Lucas S."/>
            <person name="Copeland A."/>
            <person name="Lapidus A."/>
            <person name="Cheng J.-F."/>
            <person name="Goodwin L."/>
            <person name="Pitluck S."/>
            <person name="Chertkov O."/>
            <person name="Misra M."/>
            <person name="Detter J.C."/>
            <person name="Han C."/>
            <person name="Tapia R."/>
            <person name="Land M."/>
            <person name="Hauser L."/>
            <person name="Kyrpides N."/>
            <person name="Ivanova N."/>
            <person name="Ovchinnikova G."/>
            <person name="Pedersen K."/>
            <person name="Jagevall S."/>
            <person name="Hazen T."/>
            <person name="Woyke T."/>
        </authorList>
    </citation>
    <scope>NUCLEOTIDE SEQUENCE [LARGE SCALE GENOMIC DNA]</scope>
    <source>
        <strain evidence="2">ATCC 700646 / DSM 10631 / Aspo-2</strain>
    </source>
</reference>
<dbReference type="EMBL" id="CP002431">
    <property type="protein sequence ID" value="ADU61449.1"/>
    <property type="molecule type" value="Genomic_DNA"/>
</dbReference>
<dbReference type="KEGG" id="das:Daes_0425"/>
<reference evidence="1 2" key="2">
    <citation type="journal article" date="2014" name="Genome Announc.">
        <title>Complete Genome Sequence of the Subsurface, Mesophilic Sulfate-Reducing Bacterium Desulfovibrio aespoeensis Aspo-2.</title>
        <authorList>
            <person name="Pedersen K."/>
            <person name="Bengtsson A."/>
            <person name="Edlund J."/>
            <person name="Rabe L."/>
            <person name="Hazen T."/>
            <person name="Chakraborty R."/>
            <person name="Goodwin L."/>
            <person name="Shapiro N."/>
        </authorList>
    </citation>
    <scope>NUCLEOTIDE SEQUENCE [LARGE SCALE GENOMIC DNA]</scope>
    <source>
        <strain evidence="2">ATCC 700646 / DSM 10631 / Aspo-2</strain>
    </source>
</reference>